<protein>
    <submittedName>
        <fullName evidence="3">NR LBD domain-containing protein</fullName>
    </submittedName>
</protein>
<evidence type="ECO:0000313" key="1">
    <source>
        <dbReference type="EMBL" id="VDK73125.1"/>
    </source>
</evidence>
<dbReference type="OrthoDB" id="342730at2759"/>
<dbReference type="Proteomes" id="UP000271098">
    <property type="component" value="Unassembled WGS sequence"/>
</dbReference>
<organism evidence="3">
    <name type="scientific">Gongylonema pulchrum</name>
    <dbReference type="NCBI Taxonomy" id="637853"/>
    <lineage>
        <taxon>Eukaryota</taxon>
        <taxon>Metazoa</taxon>
        <taxon>Ecdysozoa</taxon>
        <taxon>Nematoda</taxon>
        <taxon>Chromadorea</taxon>
        <taxon>Rhabditida</taxon>
        <taxon>Spirurina</taxon>
        <taxon>Spiruromorpha</taxon>
        <taxon>Spiruroidea</taxon>
        <taxon>Gongylonematidae</taxon>
        <taxon>Gongylonema</taxon>
    </lineage>
</organism>
<name>A0A183DLA6_9BILA</name>
<dbReference type="AlphaFoldDB" id="A0A183DLA6"/>
<accession>A0A183DLA6</accession>
<reference evidence="1 2" key="2">
    <citation type="submission" date="2018-11" db="EMBL/GenBank/DDBJ databases">
        <authorList>
            <consortium name="Pathogen Informatics"/>
        </authorList>
    </citation>
    <scope>NUCLEOTIDE SEQUENCE [LARGE SCALE GENOMIC DNA]</scope>
</reference>
<gene>
    <name evidence="1" type="ORF">GPUH_LOCUS9497</name>
</gene>
<dbReference type="WBParaSite" id="GPUH_0000950801-mRNA-1">
    <property type="protein sequence ID" value="GPUH_0000950801-mRNA-1"/>
    <property type="gene ID" value="GPUH_0000950801"/>
</dbReference>
<sequence>MAEKLSQTIEFTSRLMKYAAPVEVMVFKQLLHTRLQVFLSFNPDTSNILQTTCELDFPPLNPGLARQQIISIMGLVRGASEWPQGMLASANAGMPPTPIGRPASRQLVPSRPIVPVTTTNGTTITSMAANFPDSGLLRPKNDFTISDQSLGTFVTVDNGFSNQYEKWSMGLEPANGLQLPDSPDLEHEKT</sequence>
<reference evidence="3" key="1">
    <citation type="submission" date="2016-06" db="UniProtKB">
        <authorList>
            <consortium name="WormBaseParasite"/>
        </authorList>
    </citation>
    <scope>IDENTIFICATION</scope>
</reference>
<proteinExistence type="predicted"/>
<evidence type="ECO:0000313" key="2">
    <source>
        <dbReference type="Proteomes" id="UP000271098"/>
    </source>
</evidence>
<evidence type="ECO:0000313" key="3">
    <source>
        <dbReference type="WBParaSite" id="GPUH_0000950801-mRNA-1"/>
    </source>
</evidence>
<keyword evidence="2" id="KW-1185">Reference proteome</keyword>
<dbReference type="EMBL" id="UYRT01031321">
    <property type="protein sequence ID" value="VDK73125.1"/>
    <property type="molecule type" value="Genomic_DNA"/>
</dbReference>